<dbReference type="PANTHER" id="PTHR16275:SF8">
    <property type="entry name" value="COILED-COIL DOMAIN-CONTAINING PROTEIN 40"/>
    <property type="match status" value="1"/>
</dbReference>
<protein>
    <recommendedName>
        <fullName evidence="5">Coiled-coil domain-containing protein 40</fullName>
    </recommendedName>
</protein>
<evidence type="ECO:0008006" key="5">
    <source>
        <dbReference type="Google" id="ProtNLM"/>
    </source>
</evidence>
<dbReference type="EnsemblPlants" id="Pp3c23_17140V3.2">
    <property type="protein sequence ID" value="Pp3c23_17140V3.2"/>
    <property type="gene ID" value="Pp3c23_17140"/>
</dbReference>
<reference evidence="3 4" key="2">
    <citation type="journal article" date="2018" name="Plant J.">
        <title>The Physcomitrella patens chromosome-scale assembly reveals moss genome structure and evolution.</title>
        <authorList>
            <person name="Lang D."/>
            <person name="Ullrich K.K."/>
            <person name="Murat F."/>
            <person name="Fuchs J."/>
            <person name="Jenkins J."/>
            <person name="Haas F.B."/>
            <person name="Piednoel M."/>
            <person name="Gundlach H."/>
            <person name="Van Bel M."/>
            <person name="Meyberg R."/>
            <person name="Vives C."/>
            <person name="Morata J."/>
            <person name="Symeonidi A."/>
            <person name="Hiss M."/>
            <person name="Muchero W."/>
            <person name="Kamisugi Y."/>
            <person name="Saleh O."/>
            <person name="Blanc G."/>
            <person name="Decker E.L."/>
            <person name="van Gessel N."/>
            <person name="Grimwood J."/>
            <person name="Hayes R.D."/>
            <person name="Graham S.W."/>
            <person name="Gunter L.E."/>
            <person name="McDaniel S.F."/>
            <person name="Hoernstein S.N.W."/>
            <person name="Larsson A."/>
            <person name="Li F.W."/>
            <person name="Perroud P.F."/>
            <person name="Phillips J."/>
            <person name="Ranjan P."/>
            <person name="Rokshar D.S."/>
            <person name="Rothfels C.J."/>
            <person name="Schneider L."/>
            <person name="Shu S."/>
            <person name="Stevenson D.W."/>
            <person name="Thummler F."/>
            <person name="Tillich M."/>
            <person name="Villarreal Aguilar J.C."/>
            <person name="Widiez T."/>
            <person name="Wong G.K."/>
            <person name="Wymore A."/>
            <person name="Zhang Y."/>
            <person name="Zimmer A.D."/>
            <person name="Quatrano R.S."/>
            <person name="Mayer K.F.X."/>
            <person name="Goodstein D."/>
            <person name="Casacuberta J.M."/>
            <person name="Vandepoele K."/>
            <person name="Reski R."/>
            <person name="Cuming A.C."/>
            <person name="Tuskan G.A."/>
            <person name="Maumus F."/>
            <person name="Salse J."/>
            <person name="Schmutz J."/>
            <person name="Rensing S.A."/>
        </authorList>
    </citation>
    <scope>NUCLEOTIDE SEQUENCE [LARGE SCALE GENOMIC DNA]</scope>
    <source>
        <strain evidence="3 4">cv. Gransden 2004</strain>
    </source>
</reference>
<evidence type="ECO:0000313" key="3">
    <source>
        <dbReference type="EnsemblPlants" id="Pp3c23_17140V3.2"/>
    </source>
</evidence>
<dbReference type="InterPro" id="IPR037386">
    <property type="entry name" value="CCDC40"/>
</dbReference>
<keyword evidence="4" id="KW-1185">Reference proteome</keyword>
<dbReference type="AlphaFoldDB" id="A0A7I4FFZ0"/>
<accession>A0A7I4FFZ0</accession>
<reference evidence="3" key="3">
    <citation type="submission" date="2020-12" db="UniProtKB">
        <authorList>
            <consortium name="EnsemblPlants"/>
        </authorList>
    </citation>
    <scope>IDENTIFICATION</scope>
</reference>
<dbReference type="Gramene" id="Pp3c23_17140V3.2">
    <property type="protein sequence ID" value="Pp3c23_17140V3.2"/>
    <property type="gene ID" value="Pp3c23_17140"/>
</dbReference>
<dbReference type="GO" id="GO:0035082">
    <property type="term" value="P:axoneme assembly"/>
    <property type="evidence" value="ECO:0007669"/>
    <property type="project" value="InterPro"/>
</dbReference>
<evidence type="ECO:0000313" key="4">
    <source>
        <dbReference type="Proteomes" id="UP000006727"/>
    </source>
</evidence>
<feature type="region of interest" description="Disordered" evidence="2">
    <location>
        <begin position="1"/>
        <end position="25"/>
    </location>
</feature>
<dbReference type="PANTHER" id="PTHR16275">
    <property type="entry name" value="COILED-COIL DOMAIN-CONTAINING PROTEIN 40"/>
    <property type="match status" value="1"/>
</dbReference>
<organism evidence="3 4">
    <name type="scientific">Physcomitrium patens</name>
    <name type="common">Spreading-leaved earth moss</name>
    <name type="synonym">Physcomitrella patens</name>
    <dbReference type="NCBI Taxonomy" id="3218"/>
    <lineage>
        <taxon>Eukaryota</taxon>
        <taxon>Viridiplantae</taxon>
        <taxon>Streptophyta</taxon>
        <taxon>Embryophyta</taxon>
        <taxon>Bryophyta</taxon>
        <taxon>Bryophytina</taxon>
        <taxon>Bryopsida</taxon>
        <taxon>Funariidae</taxon>
        <taxon>Funariales</taxon>
        <taxon>Funariaceae</taxon>
        <taxon>Physcomitrium</taxon>
    </lineage>
</organism>
<name>A0A7I4FFZ0_PHYPA</name>
<feature type="coiled-coil region" evidence="1">
    <location>
        <begin position="458"/>
        <end position="485"/>
    </location>
</feature>
<evidence type="ECO:0000256" key="1">
    <source>
        <dbReference type="SAM" id="Coils"/>
    </source>
</evidence>
<reference evidence="3 4" key="1">
    <citation type="journal article" date="2008" name="Science">
        <title>The Physcomitrella genome reveals evolutionary insights into the conquest of land by plants.</title>
        <authorList>
            <person name="Rensing S."/>
            <person name="Lang D."/>
            <person name="Zimmer A."/>
            <person name="Terry A."/>
            <person name="Salamov A."/>
            <person name="Shapiro H."/>
            <person name="Nishiyama T."/>
            <person name="Perroud P.-F."/>
            <person name="Lindquist E."/>
            <person name="Kamisugi Y."/>
            <person name="Tanahashi T."/>
            <person name="Sakakibara K."/>
            <person name="Fujita T."/>
            <person name="Oishi K."/>
            <person name="Shin-I T."/>
            <person name="Kuroki Y."/>
            <person name="Toyoda A."/>
            <person name="Suzuki Y."/>
            <person name="Hashimoto A."/>
            <person name="Yamaguchi K."/>
            <person name="Sugano A."/>
            <person name="Kohara Y."/>
            <person name="Fujiyama A."/>
            <person name="Anterola A."/>
            <person name="Aoki S."/>
            <person name="Ashton N."/>
            <person name="Barbazuk W.B."/>
            <person name="Barker E."/>
            <person name="Bennetzen J."/>
            <person name="Bezanilla M."/>
            <person name="Blankenship R."/>
            <person name="Cho S.H."/>
            <person name="Dutcher S."/>
            <person name="Estelle M."/>
            <person name="Fawcett J.A."/>
            <person name="Gundlach H."/>
            <person name="Hanada K."/>
            <person name="Heyl A."/>
            <person name="Hicks K.A."/>
            <person name="Hugh J."/>
            <person name="Lohr M."/>
            <person name="Mayer K."/>
            <person name="Melkozernov A."/>
            <person name="Murata T."/>
            <person name="Nelson D."/>
            <person name="Pils B."/>
            <person name="Prigge M."/>
            <person name="Reiss B."/>
            <person name="Renner T."/>
            <person name="Rombauts S."/>
            <person name="Rushton P."/>
            <person name="Sanderfoot A."/>
            <person name="Schween G."/>
            <person name="Shiu S.-H."/>
            <person name="Stueber K."/>
            <person name="Theodoulou F.L."/>
            <person name="Tu H."/>
            <person name="Van de Peer Y."/>
            <person name="Verrier P.J."/>
            <person name="Waters E."/>
            <person name="Wood A."/>
            <person name="Yang L."/>
            <person name="Cove D."/>
            <person name="Cuming A."/>
            <person name="Hasebe M."/>
            <person name="Lucas S."/>
            <person name="Mishler D.B."/>
            <person name="Reski R."/>
            <person name="Grigoriev I."/>
            <person name="Quatrano R.S."/>
            <person name="Boore J.L."/>
        </authorList>
    </citation>
    <scope>NUCLEOTIDE SEQUENCE [LARGE SCALE GENOMIC DNA]</scope>
    <source>
        <strain evidence="3 4">cv. Gransden 2004</strain>
    </source>
</reference>
<dbReference type="EMBL" id="ABEU02000023">
    <property type="status" value="NOT_ANNOTATED_CDS"/>
    <property type="molecule type" value="Genomic_DNA"/>
</dbReference>
<proteinExistence type="predicted"/>
<sequence length="673" mass="77482">MANLATLPESSLEEDMSASVASSSESSDLRNEKVLLQVQERLKKQLLDKKHEIEDRIYEQKRYLLRATKDREEAGVQLYDLQCNLASLHASLTKTTVALDTASQGHAKQQFNVCCFRSMAREELDTMEKQHALRSKEHKVIVDKTAETRRELDNITNVLMSLEDLSEKLKGDIALNRRATYATEEATLRIESLKKLQDAAIDDCQTRIQEILNKVELTKGQLEAQKRESFFANLALKEADIEMASIHAEKRQLTFQWKTTLIALTRCDNAVKLLRDAIDKQAEVKVGIKIEKSRYVKDTGKMNNLCDRAKFRLLKIDSSMKEVAKFINNVTNQCTKVNQQYAKVLIKVEKVKNEIKVAVEDIKKLKLTIKTKIMSKLLEQVILEEKGAEAKVANISELRKLVKKQDSMATKLNHELSSIRCEVLAVQAYNQEINIALKMVNDDVAAKYNIIFKFDAEIKQKDREVDLKTKEIMRLNKKYEQLTANMSHPDASSPWEAMIYNLRIEINQNLKESNESQRQWLSLQTSLVGLQNDINTLSEQVQRAIYDQGILIQRKYRVDAQCNIQIQSSKDLQVEIGQKRNLIARLNDLIGKNNTLETSLVDVTKNMQTQHVVILKDLAKETMDLESQFHDLVVEKDHALKHLDELEHHVMLWRYKISYEIQIQVKSGYELNK</sequence>
<evidence type="ECO:0000256" key="2">
    <source>
        <dbReference type="SAM" id="MobiDB-lite"/>
    </source>
</evidence>
<dbReference type="InParanoid" id="A0A7I4FFZ0"/>
<dbReference type="GO" id="GO:0005737">
    <property type="term" value="C:cytoplasm"/>
    <property type="evidence" value="ECO:0000318"/>
    <property type="project" value="GO_Central"/>
</dbReference>
<keyword evidence="1" id="KW-0175">Coiled coil</keyword>
<dbReference type="Proteomes" id="UP000006727">
    <property type="component" value="Chromosome 23"/>
</dbReference>